<reference evidence="3 4" key="1">
    <citation type="submission" date="2019-09" db="EMBL/GenBank/DDBJ databases">
        <title>Genome sequence and assembly of Taibaiella sp.</title>
        <authorList>
            <person name="Chhetri G."/>
        </authorList>
    </citation>
    <scope>NUCLEOTIDE SEQUENCE [LARGE SCALE GENOMIC DNA]</scope>
    <source>
        <strain evidence="3 4">KVB11</strain>
    </source>
</reference>
<feature type="chain" id="PRO_5024299832" evidence="1">
    <location>
        <begin position="25"/>
        <end position="1333"/>
    </location>
</feature>
<dbReference type="InterPro" id="IPR035986">
    <property type="entry name" value="PKD_dom_sf"/>
</dbReference>
<feature type="domain" description="PKD" evidence="2">
    <location>
        <begin position="788"/>
        <end position="839"/>
    </location>
</feature>
<dbReference type="Pfam" id="PF13585">
    <property type="entry name" value="CHU_C"/>
    <property type="match status" value="1"/>
</dbReference>
<keyword evidence="4" id="KW-1185">Reference proteome</keyword>
<evidence type="ECO:0000313" key="3">
    <source>
        <dbReference type="EMBL" id="KAA5536497.1"/>
    </source>
</evidence>
<evidence type="ECO:0000313" key="4">
    <source>
        <dbReference type="Proteomes" id="UP000323632"/>
    </source>
</evidence>
<dbReference type="InterPro" id="IPR052918">
    <property type="entry name" value="Motility_Chemotaxis_Reg"/>
</dbReference>
<dbReference type="Pfam" id="PF25778">
    <property type="entry name" value="DUF7948"/>
    <property type="match status" value="1"/>
</dbReference>
<organism evidence="3 4">
    <name type="scientific">Taibaiella lutea</name>
    <dbReference type="NCBI Taxonomy" id="2608001"/>
    <lineage>
        <taxon>Bacteria</taxon>
        <taxon>Pseudomonadati</taxon>
        <taxon>Bacteroidota</taxon>
        <taxon>Chitinophagia</taxon>
        <taxon>Chitinophagales</taxon>
        <taxon>Chitinophagaceae</taxon>
        <taxon>Taibaiella</taxon>
    </lineage>
</organism>
<dbReference type="Proteomes" id="UP000323632">
    <property type="component" value="Unassembled WGS sequence"/>
</dbReference>
<proteinExistence type="predicted"/>
<feature type="signal peptide" evidence="1">
    <location>
        <begin position="1"/>
        <end position="24"/>
    </location>
</feature>
<comment type="caution">
    <text evidence="3">The sequence shown here is derived from an EMBL/GenBank/DDBJ whole genome shotgun (WGS) entry which is preliminary data.</text>
</comment>
<dbReference type="PROSITE" id="PS50093">
    <property type="entry name" value="PKD"/>
    <property type="match status" value="1"/>
</dbReference>
<evidence type="ECO:0000259" key="2">
    <source>
        <dbReference type="PROSITE" id="PS50093"/>
    </source>
</evidence>
<dbReference type="CDD" id="cd00146">
    <property type="entry name" value="PKD"/>
    <property type="match status" value="1"/>
</dbReference>
<dbReference type="InterPro" id="IPR013783">
    <property type="entry name" value="Ig-like_fold"/>
</dbReference>
<dbReference type="EMBL" id="VWSH01000001">
    <property type="protein sequence ID" value="KAA5536497.1"/>
    <property type="molecule type" value="Genomic_DNA"/>
</dbReference>
<dbReference type="InterPro" id="IPR022409">
    <property type="entry name" value="PKD/Chitinase_dom"/>
</dbReference>
<dbReference type="SUPFAM" id="SSF49299">
    <property type="entry name" value="PKD domain"/>
    <property type="match status" value="1"/>
</dbReference>
<dbReference type="InterPro" id="IPR000601">
    <property type="entry name" value="PKD_dom"/>
</dbReference>
<evidence type="ECO:0000256" key="1">
    <source>
        <dbReference type="SAM" id="SignalP"/>
    </source>
</evidence>
<sequence length="1333" mass="143307">MNLIKLKHVLPVFLLAITGTMASAKIKHLATGELPHYNKEVALKFIENKGQWTPEAKYMTGIPGGYMFITDNGFVYNYENMEDEENYHHAAEAGKDVSNMVFHYHSYKVSFIGSNKDIKYTTGEKSSNYNNYFIGNDKSKWASKVGMYGVVNQNNIYKGINATIYSKGLSLKYDFTIAPGAEVNQIKISFEGVSPEITKDGNLKIVTSVNEVTEQAPYTYQIIDGKQKEIRSRYKLTKGILSYELLEDYDHTKELVIDPVLVFATYSGATGNGAYYAYSTTYDALGNTYAAGFTSGITWPTTIGAFQTTSPGTNSVCINKYNASGNTLIYSTYFGGNASTQPNALRCNSQNELVMVGATIANNLPTTAGAFDNTFSGGPSDLYVVRFSVDGSSLVGCTYIGGGGRDGALLDIFGNTTPSTQSTLTSSGVLSPCELNFDNAGNIWIVSNTESADFPVTAAAFQAANAGGSDGIVCKLSANCTSLDYSSYYGGNGDDALYGIEFLSNGHAVVVGGTQSANITTTAGTLHTTAPGGWDGYAGIINPNQNTLIASTYLGTADNENAAKLQVDGSDNIYVMGRTMGNSGYPVSAGVFSIANGDVYIDKLNSTLTTSLLSTRVGNPETPTSTSTIIRYLPTAFLLDICQNVYVAGLTPSHAAPNLPTTPDAFSAVSKPFWFCVLEPDFNALLFASFYGIGTGDHPHCGTSRLDPQGIVYHSFCSATNGATSVGTPGAWSEQKQNTSNDIYTYKFNFEATGVNSNFELDPVLSGNDTGCAPYQVHFVNTSTSAEAFTWDFGDGSPTSNLAEPTHTFTTAGTYTISLHANNPESCVTDDTAFITVTVLQVEPPSFDVHDTILCTLEQSIHVGATINNPSQYTSIEWSPLNGIIGANNTADITVDPSINTIYNVTVKNAAPGICEFEDTKTVTIDLAPRILDIINSDMVVCEGTVVPITAIGGNGYTYRWVPSTGVSDSTALNPTITVNQPNVYTLTGSYANCPDTSVIINIGMHYMPHLTVSEDKYVCQGTDVTLESAVTPFRNDYVYSWTPVTDLTNPDGPNTHFIADEDITYILNIQTPIGCADADTVNVTVYPTGFGSIVSDTGYCSGINGAVNLWANGGDTYQWSPLYGLSGTNVANPIANPPQTTEYTVLITDAHNCLDTEKVTVSVYPAATINLPDSVNVYPGENYQIEPGTNCMYFSWFPSSGLDNSLVSNPHMSPEVRTRYFVTATTEHGCAIKDSVDILVKETVLDMPNAFMPGNNANPVFKPSKRGIAKLNSFTIYNRWGNKVYNSTNIDAGWDGTYNDVAQPLGVYMYVIDAVSDSGRNFKMQGNVTLIR</sequence>
<name>A0A5M6CN64_9BACT</name>
<protein>
    <submittedName>
        <fullName evidence="3">PKD domain-containing protein</fullName>
    </submittedName>
</protein>
<keyword evidence="1" id="KW-0732">Signal</keyword>
<dbReference type="PANTHER" id="PTHR35580:SF1">
    <property type="entry name" value="PHYTASE-LIKE DOMAIN-CONTAINING PROTEIN"/>
    <property type="match status" value="1"/>
</dbReference>
<accession>A0A5M6CN64</accession>
<dbReference type="RefSeq" id="WP_150031074.1">
    <property type="nucleotide sequence ID" value="NZ_VWSH01000001.1"/>
</dbReference>
<dbReference type="SMART" id="SM00089">
    <property type="entry name" value="PKD"/>
    <property type="match status" value="1"/>
</dbReference>
<gene>
    <name evidence="3" type="ORF">F0919_02180</name>
</gene>
<dbReference type="InterPro" id="IPR057708">
    <property type="entry name" value="DUF7948"/>
</dbReference>
<dbReference type="Gene3D" id="2.60.40.10">
    <property type="entry name" value="Immunoglobulins"/>
    <property type="match status" value="1"/>
</dbReference>
<dbReference type="PANTHER" id="PTHR35580">
    <property type="entry name" value="CELL SURFACE GLYCOPROTEIN (S-LAYER PROTEIN)-LIKE PROTEIN"/>
    <property type="match status" value="1"/>
</dbReference>
<dbReference type="Pfam" id="PF18911">
    <property type="entry name" value="PKD_4"/>
    <property type="match status" value="1"/>
</dbReference>